<dbReference type="InterPro" id="IPR043130">
    <property type="entry name" value="CDP-OH_PTrfase_TM_dom"/>
</dbReference>
<dbReference type="EMBL" id="JMIY01000001">
    <property type="protein sequence ID" value="KCZ73027.1"/>
    <property type="molecule type" value="Genomic_DNA"/>
</dbReference>
<feature type="binding site" evidence="2">
    <location>
        <position position="83"/>
    </location>
    <ligand>
        <name>Mg(2+)</name>
        <dbReference type="ChEBI" id="CHEBI:18420"/>
        <label>1</label>
    </ligand>
</feature>
<comment type="caution">
    <text evidence="2">Lacks conserved residue(s) required for the propagation of feature annotation.</text>
</comment>
<dbReference type="GO" id="GO:0000287">
    <property type="term" value="F:magnesium ion binding"/>
    <property type="evidence" value="ECO:0007669"/>
    <property type="project" value="UniProtKB-UniRule"/>
</dbReference>
<dbReference type="EC" id="2.7.8.39" evidence="2"/>
<dbReference type="InterPro" id="IPR044270">
    <property type="entry name" value="AIP_synthase"/>
</dbReference>
<evidence type="ECO:0000256" key="3">
    <source>
        <dbReference type="RuleBase" id="RU003750"/>
    </source>
</evidence>
<comment type="catalytic activity">
    <reaction evidence="2">
        <text>CDP-2,3-bis-O-(phytanyl)-sn-glycerol + 1D-myo-inositol 3-phosphate = saturated 1-archaetidyl-1D-myo-inositol 3-phosphate + CMP + H(+)</text>
        <dbReference type="Rhea" id="RHEA:36823"/>
        <dbReference type="ChEBI" id="CHEBI:15378"/>
        <dbReference type="ChEBI" id="CHEBI:58401"/>
        <dbReference type="ChEBI" id="CHEBI:60377"/>
        <dbReference type="ChEBI" id="CHEBI:74004"/>
        <dbReference type="ChEBI" id="CHEBI:74006"/>
        <dbReference type="EC" id="2.7.8.39"/>
    </reaction>
</comment>
<feature type="binding site" evidence="2">
    <location>
        <position position="62"/>
    </location>
    <ligand>
        <name>Mg(2+)</name>
        <dbReference type="ChEBI" id="CHEBI:18420"/>
        <label>2</label>
    </ligand>
</feature>
<keyword evidence="2" id="KW-1003">Cell membrane</keyword>
<proteinExistence type="inferred from homology"/>
<keyword evidence="5" id="KW-1185">Reference proteome</keyword>
<keyword evidence="1 2" id="KW-0808">Transferase</keyword>
<dbReference type="AlphaFoldDB" id="A0A062V6V2"/>
<evidence type="ECO:0000256" key="1">
    <source>
        <dbReference type="ARBA" id="ARBA00022679"/>
    </source>
</evidence>
<dbReference type="PROSITE" id="PS00379">
    <property type="entry name" value="CDP_ALCOHOL_P_TRANSF"/>
    <property type="match status" value="1"/>
</dbReference>
<dbReference type="GO" id="GO:0008654">
    <property type="term" value="P:phospholipid biosynthetic process"/>
    <property type="evidence" value="ECO:0007669"/>
    <property type="project" value="UniProtKB-UniRule"/>
</dbReference>
<keyword evidence="2" id="KW-0472">Membrane</keyword>
<comment type="function">
    <text evidence="2">Catalyzes the formation of archaetidylinositol phosphate (AIP) from CDP-archaeol (CDP-ArOH or CDP-2,3-bis-(O-phytanyl)-sn-glycerol) and 1L-myo-inositol 1-phosphate (IP or 1D-myo-inositol 3-phosphate). AIP is a precursor of archaetidyl-myo-inositol (AI), an ether-type inositol phospholipid ubiquitously distributed in archaea membranes and essential for glycolipid biosynthesis in archaea.</text>
</comment>
<comment type="subcellular location">
    <subcellularLocation>
        <location evidence="2">Cell membrane</location>
        <topology evidence="2">Multi-pass membrane protein</topology>
    </subcellularLocation>
</comment>
<feature type="binding site" evidence="2">
    <location>
        <position position="83"/>
    </location>
    <ligand>
        <name>Mg(2+)</name>
        <dbReference type="ChEBI" id="CHEBI:18420"/>
        <label>2</label>
    </ligand>
</feature>
<evidence type="ECO:0000313" key="5">
    <source>
        <dbReference type="Proteomes" id="UP000027153"/>
    </source>
</evidence>
<keyword evidence="2" id="KW-0812">Transmembrane</keyword>
<reference evidence="4 5" key="1">
    <citation type="journal article" date="2013" name="Nature">
        <title>Anaerobic oxidation of methane coupled to nitrate reduction in a novel archaeal lineage.</title>
        <authorList>
            <person name="Haroon M.F."/>
            <person name="Hu S."/>
            <person name="Shi Y."/>
            <person name="Imelfort M."/>
            <person name="Keller J."/>
            <person name="Hugenholtz P."/>
            <person name="Yuan Z."/>
            <person name="Tyson G.W."/>
        </authorList>
    </citation>
    <scope>NUCLEOTIDE SEQUENCE [LARGE SCALE GENOMIC DNA]</scope>
    <source>
        <strain evidence="4 5">ANME-2d</strain>
    </source>
</reference>
<keyword evidence="2" id="KW-1133">Transmembrane helix</keyword>
<feature type="active site" description="Proton acceptor" evidence="2">
    <location>
        <position position="87"/>
    </location>
</feature>
<comment type="similarity">
    <text evidence="2 3">Belongs to the CDP-alcohol phosphatidyltransferase class-I family.</text>
</comment>
<name>A0A062V6V2_9EURY</name>
<evidence type="ECO:0000256" key="2">
    <source>
        <dbReference type="HAMAP-Rule" id="MF_02242"/>
    </source>
</evidence>
<keyword evidence="2" id="KW-0460">Magnesium</keyword>
<dbReference type="InterPro" id="IPR000462">
    <property type="entry name" value="CDP-OH_P_trans"/>
</dbReference>
<dbReference type="GO" id="GO:0016780">
    <property type="term" value="F:phosphotransferase activity, for other substituted phosphate groups"/>
    <property type="evidence" value="ECO:0007669"/>
    <property type="project" value="UniProtKB-UniRule"/>
</dbReference>
<feature type="transmembrane region" description="Helical" evidence="2">
    <location>
        <begin position="164"/>
        <end position="183"/>
    </location>
</feature>
<keyword evidence="2" id="KW-0479">Metal-binding</keyword>
<dbReference type="HAMAP" id="MF_02242">
    <property type="entry name" value="AIP_synthase"/>
    <property type="match status" value="1"/>
</dbReference>
<dbReference type="UniPathway" id="UPA00085"/>
<dbReference type="PATRIC" id="fig|1392998.3.peg.445"/>
<comment type="cofactor">
    <cofactor evidence="2">
        <name>Mn(2+)</name>
        <dbReference type="ChEBI" id="CHEBI:29035"/>
    </cofactor>
    <cofactor evidence="2">
        <name>Mg(2+)</name>
        <dbReference type="ChEBI" id="CHEBI:18420"/>
    </cofactor>
    <text evidence="2">Binds 2 Mg(2+) or Mn(2+) ions per subunit.</text>
</comment>
<accession>A0A062V6V2</accession>
<dbReference type="Gene3D" id="1.20.120.1760">
    <property type="match status" value="1"/>
</dbReference>
<organism evidence="4 5">
    <name type="scientific">Candidatus Methanoperedens nitratireducens</name>
    <dbReference type="NCBI Taxonomy" id="1392998"/>
    <lineage>
        <taxon>Archaea</taxon>
        <taxon>Methanobacteriati</taxon>
        <taxon>Methanobacteriota</taxon>
        <taxon>Stenosarchaea group</taxon>
        <taxon>Methanomicrobia</taxon>
        <taxon>Methanosarcinales</taxon>
        <taxon>ANME-2 cluster</taxon>
        <taxon>Candidatus Methanoperedentaceae</taxon>
        <taxon>Candidatus Methanoperedens</taxon>
    </lineage>
</organism>
<comment type="caution">
    <text evidence="4">The sequence shown here is derived from an EMBL/GenBank/DDBJ whole genome shotgun (WGS) entry which is preliminary data.</text>
</comment>
<dbReference type="Pfam" id="PF01066">
    <property type="entry name" value="CDP-OH_P_transf"/>
    <property type="match status" value="1"/>
</dbReference>
<comment type="pathway">
    <text evidence="2">Lipid metabolism; phospholipid metabolism.</text>
</comment>
<dbReference type="InterPro" id="IPR048254">
    <property type="entry name" value="CDP_ALCOHOL_P_TRANSF_CS"/>
</dbReference>
<feature type="transmembrane region" description="Helical" evidence="2">
    <location>
        <begin position="21"/>
        <end position="43"/>
    </location>
</feature>
<feature type="binding site" evidence="2">
    <location>
        <position position="62"/>
    </location>
    <ligand>
        <name>Mg(2+)</name>
        <dbReference type="ChEBI" id="CHEBI:18420"/>
        <label>1</label>
    </ligand>
</feature>
<evidence type="ECO:0000313" key="4">
    <source>
        <dbReference type="EMBL" id="KCZ73027.1"/>
    </source>
</evidence>
<gene>
    <name evidence="4" type="ORF">ANME2D_00086</name>
</gene>
<dbReference type="RefSeq" id="WP_048088233.1">
    <property type="nucleotide sequence ID" value="NZ_JMIY01000001.1"/>
</dbReference>
<dbReference type="GO" id="GO:0005886">
    <property type="term" value="C:plasma membrane"/>
    <property type="evidence" value="ECO:0007669"/>
    <property type="project" value="UniProtKB-SubCell"/>
</dbReference>
<protein>
    <recommendedName>
        <fullName evidence="2">Archaetidylinositol phosphate synthase</fullName>
        <shortName evidence="2">AIP synthase</shortName>
        <ecNumber evidence="2">2.7.8.39</ecNumber>
    </recommendedName>
</protein>
<dbReference type="Proteomes" id="UP000027153">
    <property type="component" value="Unassembled WGS sequence"/>
</dbReference>
<keyword evidence="2" id="KW-0443">Lipid metabolism</keyword>
<feature type="binding site" evidence="2">
    <location>
        <position position="87"/>
    </location>
    <ligand>
        <name>Mg(2+)</name>
        <dbReference type="ChEBI" id="CHEBI:18420"/>
        <label>2</label>
    </ligand>
</feature>
<keyword evidence="2" id="KW-1208">Phospholipid metabolism</keyword>
<feature type="transmembrane region" description="Helical" evidence="2">
    <location>
        <begin position="49"/>
        <end position="69"/>
    </location>
</feature>
<keyword evidence="2" id="KW-0444">Lipid biosynthesis</keyword>
<feature type="binding site" evidence="2">
    <location>
        <position position="65"/>
    </location>
    <ligand>
        <name>Mg(2+)</name>
        <dbReference type="ChEBI" id="CHEBI:18420"/>
        <label>1</label>
    </ligand>
</feature>
<keyword evidence="2" id="KW-0464">Manganese</keyword>
<sequence length="189" mass="20536">MLERKRQFIRDALRPLAKMFIAVNPNTLTIFGLLISLISAVFFARREVFIAGILLLLSGFFDILDGAVARENNRITRFGGFLDSVCDRFADTAVILGAMYGGLTTISPFPGWSVGAMAIVGSLMVSYTRARAEAAGASAAVGIGERAVRMAIIIIGAFLNMVNWAILLVAVISFITVFQRIAFVRKVLK</sequence>